<dbReference type="EMBL" id="LT629705">
    <property type="protein sequence ID" value="SDP11633.1"/>
    <property type="molecule type" value="Genomic_DNA"/>
</dbReference>
<protein>
    <submittedName>
        <fullName evidence="2">Nickel/cobalt transporter regulator</fullName>
    </submittedName>
</protein>
<dbReference type="Gene3D" id="3.10.450.160">
    <property type="entry name" value="inner membrane protein cigr"/>
    <property type="match status" value="1"/>
</dbReference>
<dbReference type="InterPro" id="IPR024572">
    <property type="entry name" value="RcnB"/>
</dbReference>
<proteinExistence type="predicted"/>
<dbReference type="Proteomes" id="UP000198827">
    <property type="component" value="Chromosome I"/>
</dbReference>
<evidence type="ECO:0000313" key="3">
    <source>
        <dbReference type="Proteomes" id="UP000198827"/>
    </source>
</evidence>
<organism evidence="2 3">
    <name type="scientific">Pseudomonas arsenicoxydans</name>
    <dbReference type="NCBI Taxonomy" id="702115"/>
    <lineage>
        <taxon>Bacteria</taxon>
        <taxon>Pseudomonadati</taxon>
        <taxon>Pseudomonadota</taxon>
        <taxon>Gammaproteobacteria</taxon>
        <taxon>Pseudomonadales</taxon>
        <taxon>Pseudomonadaceae</taxon>
        <taxon>Pseudomonas</taxon>
    </lineage>
</organism>
<dbReference type="RefSeq" id="WP_090184907.1">
    <property type="nucleotide sequence ID" value="NZ_LT629705.1"/>
</dbReference>
<evidence type="ECO:0000256" key="1">
    <source>
        <dbReference type="SAM" id="SignalP"/>
    </source>
</evidence>
<sequence length="102" mass="11168">MNNKTLIASLALVAGLVGIAPIVQADDPPQKTVQPGVNNTRALVVGDRAPDVYQRTEKALGNWKQKGLKAPKDQAQWVQINDKYMMVMITNGMIVDITPVER</sequence>
<dbReference type="AlphaFoldDB" id="A0A1H0Q2M2"/>
<feature type="signal peptide" evidence="1">
    <location>
        <begin position="1"/>
        <end position="25"/>
    </location>
</feature>
<name>A0A1H0Q2M2_9PSED</name>
<keyword evidence="1" id="KW-0732">Signal</keyword>
<gene>
    <name evidence="2" type="ORF">SAMN04489798_4745</name>
</gene>
<dbReference type="Pfam" id="PF11776">
    <property type="entry name" value="RcnB"/>
    <property type="match status" value="1"/>
</dbReference>
<feature type="chain" id="PRO_5009250874" evidence="1">
    <location>
        <begin position="26"/>
        <end position="102"/>
    </location>
</feature>
<accession>A0A1H0Q2M2</accession>
<evidence type="ECO:0000313" key="2">
    <source>
        <dbReference type="EMBL" id="SDP11633.1"/>
    </source>
</evidence>
<reference evidence="2 3" key="1">
    <citation type="submission" date="2016-10" db="EMBL/GenBank/DDBJ databases">
        <authorList>
            <person name="de Groot N.N."/>
        </authorList>
    </citation>
    <scope>NUCLEOTIDE SEQUENCE [LARGE SCALE GENOMIC DNA]</scope>
    <source>
        <strain evidence="2 3">CECT 7543</strain>
    </source>
</reference>
<dbReference type="OrthoDB" id="7021427at2"/>